<comment type="caution">
    <text evidence="2">The sequence shown here is derived from an EMBL/GenBank/DDBJ whole genome shotgun (WGS) entry which is preliminary data.</text>
</comment>
<feature type="signal peptide" evidence="1">
    <location>
        <begin position="1"/>
        <end position="33"/>
    </location>
</feature>
<evidence type="ECO:0000256" key="1">
    <source>
        <dbReference type="SAM" id="SignalP"/>
    </source>
</evidence>
<reference evidence="2 3" key="1">
    <citation type="submission" date="2014-04" db="EMBL/GenBank/DDBJ databases">
        <authorList>
            <person name="Bishop-Lilly K.A."/>
            <person name="Broomall S.M."/>
            <person name="Chain P.S."/>
            <person name="Chertkov O."/>
            <person name="Coyne S.R."/>
            <person name="Daligault H.E."/>
            <person name="Davenport K.W."/>
            <person name="Erkkila T."/>
            <person name="Frey K.G."/>
            <person name="Gibbons H.S."/>
            <person name="Gu W."/>
            <person name="Jaissle J."/>
            <person name="Johnson S.L."/>
            <person name="Koroleva G.I."/>
            <person name="Ladner J.T."/>
            <person name="Lo C.-C."/>
            <person name="Minogue T.D."/>
            <person name="Munk C."/>
            <person name="Palacios G.F."/>
            <person name="Redden C.L."/>
            <person name="Rosenzweig C.N."/>
            <person name="Scholz M.B."/>
            <person name="Teshima H."/>
            <person name="Xu Y."/>
        </authorList>
    </citation>
    <scope>NUCLEOTIDE SEQUENCE [LARGE SCALE GENOMIC DNA]</scope>
    <source>
        <strain evidence="3">gladioli</strain>
    </source>
</reference>
<name>A0AAW3ES84_BURGA</name>
<sequence>MSTTRRSMPRLFAASSLACVLSCTGAAATQAQAFLAPDQAFRVRMTEEPGVVVLHFDAVCSTKERR</sequence>
<protein>
    <submittedName>
        <fullName evidence="2">Uncharacterized protein</fullName>
    </submittedName>
</protein>
<accession>A0AAW3ES84</accession>
<dbReference type="EMBL" id="JPGG01000018">
    <property type="protein sequence ID" value="KGC09530.1"/>
    <property type="molecule type" value="Genomic_DNA"/>
</dbReference>
<dbReference type="InterPro" id="IPR006311">
    <property type="entry name" value="TAT_signal"/>
</dbReference>
<evidence type="ECO:0000313" key="2">
    <source>
        <dbReference type="EMBL" id="KGC09530.1"/>
    </source>
</evidence>
<dbReference type="Proteomes" id="UP000029590">
    <property type="component" value="Unassembled WGS sequence"/>
</dbReference>
<dbReference type="PROSITE" id="PS51318">
    <property type="entry name" value="TAT"/>
    <property type="match status" value="1"/>
</dbReference>
<organism evidence="2 3">
    <name type="scientific">Burkholderia gladioli</name>
    <name type="common">Pseudomonas marginata</name>
    <name type="synonym">Phytomonas marginata</name>
    <dbReference type="NCBI Taxonomy" id="28095"/>
    <lineage>
        <taxon>Bacteria</taxon>
        <taxon>Pseudomonadati</taxon>
        <taxon>Pseudomonadota</taxon>
        <taxon>Betaproteobacteria</taxon>
        <taxon>Burkholderiales</taxon>
        <taxon>Burkholderiaceae</taxon>
        <taxon>Burkholderia</taxon>
    </lineage>
</organism>
<feature type="chain" id="PRO_5043924022" evidence="1">
    <location>
        <begin position="34"/>
        <end position="66"/>
    </location>
</feature>
<dbReference type="RefSeq" id="WP_230676305.1">
    <property type="nucleotide sequence ID" value="NZ_KN150849.1"/>
</dbReference>
<evidence type="ECO:0000313" key="3">
    <source>
        <dbReference type="Proteomes" id="UP000029590"/>
    </source>
</evidence>
<keyword evidence="1" id="KW-0732">Signal</keyword>
<gene>
    <name evidence="2" type="ORF">DM48_6772</name>
</gene>
<dbReference type="AlphaFoldDB" id="A0AAW3ES84"/>
<proteinExistence type="predicted"/>